<evidence type="ECO:0000256" key="1">
    <source>
        <dbReference type="ARBA" id="ARBA00023235"/>
    </source>
</evidence>
<dbReference type="InterPro" id="IPR023405">
    <property type="entry name" value="Topo_IA_core_domain"/>
</dbReference>
<evidence type="ECO:0000256" key="2">
    <source>
        <dbReference type="ARBA" id="ARBA00030003"/>
    </source>
</evidence>
<dbReference type="InterPro" id="IPR013826">
    <property type="entry name" value="Topo_IA_cen_sub3"/>
</dbReference>
<accession>A0A6N2TXF8</accession>
<dbReference type="Gene3D" id="3.40.50.140">
    <property type="match status" value="1"/>
</dbReference>
<evidence type="ECO:0000259" key="6">
    <source>
        <dbReference type="PROSITE" id="PS52039"/>
    </source>
</evidence>
<evidence type="ECO:0000256" key="5">
    <source>
        <dbReference type="ARBA" id="ARBA00032877"/>
    </source>
</evidence>
<dbReference type="GO" id="GO:0003917">
    <property type="term" value="F:DNA topoisomerase type I (single strand cut, ATP-independent) activity"/>
    <property type="evidence" value="ECO:0007669"/>
    <property type="project" value="InterPro"/>
</dbReference>
<dbReference type="PANTHER" id="PTHR11390">
    <property type="entry name" value="PROKARYOTIC DNA TOPOISOMERASE"/>
    <property type="match status" value="1"/>
</dbReference>
<organism evidence="7">
    <name type="scientific">Bacteroides uniformis</name>
    <dbReference type="NCBI Taxonomy" id="820"/>
    <lineage>
        <taxon>Bacteria</taxon>
        <taxon>Pseudomonadati</taxon>
        <taxon>Bacteroidota</taxon>
        <taxon>Bacteroidia</taxon>
        <taxon>Bacteroidales</taxon>
        <taxon>Bacteroidaceae</taxon>
        <taxon>Bacteroides</taxon>
    </lineage>
</organism>
<dbReference type="GO" id="GO:0006310">
    <property type="term" value="P:DNA recombination"/>
    <property type="evidence" value="ECO:0007669"/>
    <property type="project" value="TreeGrafter"/>
</dbReference>
<dbReference type="InterPro" id="IPR006171">
    <property type="entry name" value="TOPRIM_dom"/>
</dbReference>
<dbReference type="InterPro" id="IPR034144">
    <property type="entry name" value="TOPRIM_TopoIII"/>
</dbReference>
<dbReference type="Gene3D" id="1.10.460.10">
    <property type="entry name" value="Topoisomerase I, domain 2"/>
    <property type="match status" value="1"/>
</dbReference>
<dbReference type="InterPro" id="IPR000380">
    <property type="entry name" value="Topo_IA"/>
</dbReference>
<name>A0A6N2TXF8_BACUN</name>
<dbReference type="Pfam" id="PF01131">
    <property type="entry name" value="Topoisom_bac"/>
    <property type="match status" value="1"/>
</dbReference>
<evidence type="ECO:0000313" key="7">
    <source>
        <dbReference type="EMBL" id="VYT10674.1"/>
    </source>
</evidence>
<dbReference type="GO" id="GO:0043597">
    <property type="term" value="C:cytoplasmic replication fork"/>
    <property type="evidence" value="ECO:0007669"/>
    <property type="project" value="TreeGrafter"/>
</dbReference>
<dbReference type="GO" id="GO:0006281">
    <property type="term" value="P:DNA repair"/>
    <property type="evidence" value="ECO:0007669"/>
    <property type="project" value="TreeGrafter"/>
</dbReference>
<dbReference type="InterPro" id="IPR003601">
    <property type="entry name" value="Topo_IA_2"/>
</dbReference>
<dbReference type="PRINTS" id="PR00417">
    <property type="entry name" value="PRTPISMRASEI"/>
</dbReference>
<proteinExistence type="predicted"/>
<dbReference type="Pfam" id="PF01751">
    <property type="entry name" value="Toprim"/>
    <property type="match status" value="1"/>
</dbReference>
<feature type="domain" description="Topo IA-type catalytic" evidence="6">
    <location>
        <begin position="158"/>
        <end position="364"/>
    </location>
</feature>
<evidence type="ECO:0000256" key="3">
    <source>
        <dbReference type="ARBA" id="ARBA00031985"/>
    </source>
</evidence>
<dbReference type="EMBL" id="CACRTC010000022">
    <property type="protein sequence ID" value="VYT10674.1"/>
    <property type="molecule type" value="Genomic_DNA"/>
</dbReference>
<protein>
    <recommendedName>
        <fullName evidence="5">Omega-protein</fullName>
    </recommendedName>
    <alternativeName>
        <fullName evidence="4">Relaxing enzyme</fullName>
    </alternativeName>
    <alternativeName>
        <fullName evidence="2">Swivelase</fullName>
    </alternativeName>
    <alternativeName>
        <fullName evidence="3">Untwisting enzyme</fullName>
    </alternativeName>
</protein>
<dbReference type="InterPro" id="IPR013824">
    <property type="entry name" value="Topo_IA_cen_sub1"/>
</dbReference>
<dbReference type="PANTHER" id="PTHR11390:SF21">
    <property type="entry name" value="DNA TOPOISOMERASE 3-ALPHA"/>
    <property type="match status" value="1"/>
</dbReference>
<dbReference type="SMART" id="SM00436">
    <property type="entry name" value="TOP1Bc"/>
    <property type="match status" value="1"/>
</dbReference>
<dbReference type="SMART" id="SM00493">
    <property type="entry name" value="TOPRIM"/>
    <property type="match status" value="1"/>
</dbReference>
<keyword evidence="1 7" id="KW-0413">Isomerase</keyword>
<dbReference type="Gene3D" id="1.10.290.10">
    <property type="entry name" value="Topoisomerase I, domain 4"/>
    <property type="match status" value="1"/>
</dbReference>
<dbReference type="SUPFAM" id="SSF56712">
    <property type="entry name" value="Prokaryotic type I DNA topoisomerase"/>
    <property type="match status" value="1"/>
</dbReference>
<dbReference type="InterPro" id="IPR013497">
    <property type="entry name" value="Topo_IA_cen"/>
</dbReference>
<dbReference type="InterPro" id="IPR013825">
    <property type="entry name" value="Topo_IA_cen_sub2"/>
</dbReference>
<evidence type="ECO:0000256" key="4">
    <source>
        <dbReference type="ARBA" id="ARBA00032235"/>
    </source>
</evidence>
<dbReference type="CDD" id="cd03362">
    <property type="entry name" value="TOPRIM_TopoIA_TopoIII"/>
    <property type="match status" value="1"/>
</dbReference>
<reference evidence="7" key="1">
    <citation type="submission" date="2019-11" db="EMBL/GenBank/DDBJ databases">
        <authorList>
            <person name="Feng L."/>
        </authorList>
    </citation>
    <scope>NUCLEOTIDE SEQUENCE</scope>
    <source>
        <strain evidence="7">BuniformisLFYP32</strain>
    </source>
</reference>
<dbReference type="Gene3D" id="2.70.20.10">
    <property type="entry name" value="Topoisomerase I, domain 3"/>
    <property type="match status" value="1"/>
</dbReference>
<dbReference type="GO" id="GO:0006265">
    <property type="term" value="P:DNA topological change"/>
    <property type="evidence" value="ECO:0007669"/>
    <property type="project" value="InterPro"/>
</dbReference>
<dbReference type="GO" id="GO:0003677">
    <property type="term" value="F:DNA binding"/>
    <property type="evidence" value="ECO:0007669"/>
    <property type="project" value="InterPro"/>
</dbReference>
<sequence>MIAIIAEKPSVGQEIARVVGATEKKDGYITGNGYMVTWALGHLVSLALPGTYGYTRTTAEDLPMLPEPFRLVERQIRTDRGMVTDIAAGRQLKVIDGVFSECDSIIVATDAGREGELIFRWIYSHLGCTKPFKRLWFSSLTDEAIRKGMADLREGYEYDSLYAAADSRAKADWLVGMNASRALAAVSGSANNSIGRVQTPTLAMICARFKENRNFVSTPYWQLHITLKQGEAHRLFIHPEHFGDKKAAETAYGRIIPGSAVTITKVERGTVFQQAPLLYDLTSLQKDCNIHHDLTADKTLSIAQSLYEKKLVSYPRTGSRYIPEDIMANIPALLEKIIAMPLFREYGRTFDFSALNTRSVDTRK</sequence>
<dbReference type="PROSITE" id="PS52039">
    <property type="entry name" value="TOPO_IA_2"/>
    <property type="match status" value="1"/>
</dbReference>
<dbReference type="AlphaFoldDB" id="A0A6N2TXF8"/>
<gene>
    <name evidence="7" type="primary">topB_5</name>
    <name evidence="7" type="ORF">BULFYP32_01856</name>
</gene>